<dbReference type="Pfam" id="PF07155">
    <property type="entry name" value="ECF-ribofla_trS"/>
    <property type="match status" value="1"/>
</dbReference>
<dbReference type="EMBL" id="JABAFV010000014">
    <property type="protein sequence ID" value="NME50281.1"/>
    <property type="molecule type" value="Genomic_DNA"/>
</dbReference>
<feature type="transmembrane region" description="Helical" evidence="3">
    <location>
        <begin position="6"/>
        <end position="30"/>
    </location>
</feature>
<keyword evidence="3" id="KW-0472">Membrane</keyword>
<gene>
    <name evidence="4" type="ORF">HF857_08625</name>
</gene>
<organism evidence="4 5">
    <name type="scientific">Enterococcus cecorum</name>
    <dbReference type="NCBI Taxonomy" id="44008"/>
    <lineage>
        <taxon>Bacteria</taxon>
        <taxon>Bacillati</taxon>
        <taxon>Bacillota</taxon>
        <taxon>Bacilli</taxon>
        <taxon>Lactobacillales</taxon>
        <taxon>Enterococcaceae</taxon>
        <taxon>Enterococcus</taxon>
    </lineage>
</organism>
<dbReference type="RefSeq" id="WP_168931421.1">
    <property type="nucleotide sequence ID" value="NZ_AP035890.1"/>
</dbReference>
<accession>A0A7X9RM52</accession>
<keyword evidence="2 3" id="KW-1133">Transmembrane helix</keyword>
<keyword evidence="1 3" id="KW-0812">Transmembrane</keyword>
<feature type="transmembrane region" description="Helical" evidence="3">
    <location>
        <begin position="141"/>
        <end position="167"/>
    </location>
</feature>
<name>A0A7X9RM52_9ENTE</name>
<comment type="caution">
    <text evidence="4">The sequence shown here is derived from an EMBL/GenBank/DDBJ whole genome shotgun (WGS) entry which is preliminary data.</text>
</comment>
<dbReference type="GO" id="GO:0016020">
    <property type="term" value="C:membrane"/>
    <property type="evidence" value="ECO:0007669"/>
    <property type="project" value="InterPro"/>
</dbReference>
<evidence type="ECO:0000313" key="5">
    <source>
        <dbReference type="Proteomes" id="UP000588071"/>
    </source>
</evidence>
<feature type="transmembrane region" description="Helical" evidence="3">
    <location>
        <begin position="104"/>
        <end position="121"/>
    </location>
</feature>
<sequence>MKQTKSIQAITLTALFAALTFIGTTIKIPLPTGAFVHLGNAMFLLAVLLLGYTKGAMAGSIGFALFDLLNGYATEAPYFVLECFIVAAFSYGAIRLFKEKPLKFPQLIFVGVVTGFAKLLMTQLKNFVFLLISGADVPQAWLAASIKLPATLINVVTTILIVSILYFPIKQLLDKQNFVTFSHK</sequence>
<reference evidence="4 5" key="1">
    <citation type="submission" date="2020-04" db="EMBL/GenBank/DDBJ databases">
        <authorList>
            <person name="Hitch T.C.A."/>
            <person name="Wylensek D."/>
            <person name="Clavel T."/>
        </authorList>
    </citation>
    <scope>NUCLEOTIDE SEQUENCE [LARGE SCALE GENOMIC DNA]</scope>
    <source>
        <strain evidence="4 5">WCA-380-WT-3C</strain>
    </source>
</reference>
<dbReference type="PANTHER" id="PTHR37815">
    <property type="entry name" value="UPF0397 PROTEIN BC_2624-RELATED"/>
    <property type="match status" value="1"/>
</dbReference>
<evidence type="ECO:0000256" key="3">
    <source>
        <dbReference type="SAM" id="Phobius"/>
    </source>
</evidence>
<feature type="transmembrane region" description="Helical" evidence="3">
    <location>
        <begin position="78"/>
        <end position="97"/>
    </location>
</feature>
<feature type="transmembrane region" description="Helical" evidence="3">
    <location>
        <begin position="42"/>
        <end position="66"/>
    </location>
</feature>
<evidence type="ECO:0000313" key="4">
    <source>
        <dbReference type="EMBL" id="NME50281.1"/>
    </source>
</evidence>
<dbReference type="Proteomes" id="UP000588071">
    <property type="component" value="Unassembled WGS sequence"/>
</dbReference>
<evidence type="ECO:0000256" key="1">
    <source>
        <dbReference type="ARBA" id="ARBA00022692"/>
    </source>
</evidence>
<dbReference type="InterPro" id="IPR009825">
    <property type="entry name" value="ECF_substrate-spec-like"/>
</dbReference>
<evidence type="ECO:0000256" key="2">
    <source>
        <dbReference type="ARBA" id="ARBA00022989"/>
    </source>
</evidence>
<dbReference type="Gene3D" id="1.10.1760.20">
    <property type="match status" value="1"/>
</dbReference>
<dbReference type="AlphaFoldDB" id="A0A7X9RM52"/>
<proteinExistence type="predicted"/>
<protein>
    <submittedName>
        <fullName evidence="4">ECF transporter S component</fullName>
    </submittedName>
</protein>
<dbReference type="PANTHER" id="PTHR37815:SF3">
    <property type="entry name" value="UPF0397 PROTEIN SPR0429"/>
    <property type="match status" value="1"/>
</dbReference>